<evidence type="ECO:0000256" key="1">
    <source>
        <dbReference type="SAM" id="MobiDB-lite"/>
    </source>
</evidence>
<feature type="non-terminal residue" evidence="2">
    <location>
        <position position="1"/>
    </location>
</feature>
<sequence length="63" mass="6511">TLRGETPAAPPAPAAPAAPVAPPADDADDGNRYPSDPLHKDLDAYEQVEAEGDDDAWGLTGRD</sequence>
<accession>A0A399Q8Y8</accession>
<gene>
    <name evidence="2" type="ORF">DZF97_05325</name>
</gene>
<dbReference type="AlphaFoldDB" id="A0A399Q8Y8"/>
<feature type="compositionally biased region" description="Pro residues" evidence="1">
    <location>
        <begin position="8"/>
        <end position="22"/>
    </location>
</feature>
<dbReference type="Proteomes" id="UP000265361">
    <property type="component" value="Unassembled WGS sequence"/>
</dbReference>
<dbReference type="EMBL" id="QWED01000105">
    <property type="protein sequence ID" value="RIJ15160.1"/>
    <property type="molecule type" value="Genomic_DNA"/>
</dbReference>
<feature type="compositionally biased region" description="Acidic residues" evidence="1">
    <location>
        <begin position="44"/>
        <end position="56"/>
    </location>
</feature>
<name>A0A399Q8Y8_9MICO</name>
<feature type="region of interest" description="Disordered" evidence="1">
    <location>
        <begin position="1"/>
        <end position="63"/>
    </location>
</feature>
<proteinExistence type="predicted"/>
<evidence type="ECO:0000313" key="3">
    <source>
        <dbReference type="Proteomes" id="UP000265361"/>
    </source>
</evidence>
<evidence type="ECO:0000313" key="2">
    <source>
        <dbReference type="EMBL" id="RIJ15160.1"/>
    </source>
</evidence>
<reference evidence="2 3" key="1">
    <citation type="submission" date="2018-08" db="EMBL/GenBank/DDBJ databases">
        <title>Genome Sequence of Clavibacter michiganensis Subspecies type strains, and the Atypical Peach-Colored Strains Isolated from Tomato.</title>
        <authorList>
            <person name="Osdaghi E."/>
            <person name="Portier P."/>
            <person name="Briand M."/>
            <person name="Jacques M.-A."/>
        </authorList>
    </citation>
    <scope>NUCLEOTIDE SEQUENCE [LARGE SCALE GENOMIC DNA]</scope>
    <source>
        <strain evidence="2 3">CFBP 7577</strain>
    </source>
</reference>
<organism evidence="2 3">
    <name type="scientific">Clavibacter nebraskensis</name>
    <dbReference type="NCBI Taxonomy" id="31963"/>
    <lineage>
        <taxon>Bacteria</taxon>
        <taxon>Bacillati</taxon>
        <taxon>Actinomycetota</taxon>
        <taxon>Actinomycetes</taxon>
        <taxon>Micrococcales</taxon>
        <taxon>Microbacteriaceae</taxon>
        <taxon>Clavibacter</taxon>
    </lineage>
</organism>
<protein>
    <submittedName>
        <fullName evidence="2">Uncharacterized protein</fullName>
    </submittedName>
</protein>
<comment type="caution">
    <text evidence="2">The sequence shown here is derived from an EMBL/GenBank/DDBJ whole genome shotgun (WGS) entry which is preliminary data.</text>
</comment>